<feature type="compositionally biased region" description="Basic and acidic residues" evidence="1">
    <location>
        <begin position="547"/>
        <end position="573"/>
    </location>
</feature>
<feature type="compositionally biased region" description="Low complexity" evidence="1">
    <location>
        <begin position="877"/>
        <end position="893"/>
    </location>
</feature>
<dbReference type="EMBL" id="CDMZ01004694">
    <property type="protein sequence ID" value="CEM50524.1"/>
    <property type="molecule type" value="Genomic_DNA"/>
</dbReference>
<organism evidence="2">
    <name type="scientific">Chromera velia CCMP2878</name>
    <dbReference type="NCBI Taxonomy" id="1169474"/>
    <lineage>
        <taxon>Eukaryota</taxon>
        <taxon>Sar</taxon>
        <taxon>Alveolata</taxon>
        <taxon>Colpodellida</taxon>
        <taxon>Chromeraceae</taxon>
        <taxon>Chromera</taxon>
    </lineage>
</organism>
<feature type="region of interest" description="Disordered" evidence="1">
    <location>
        <begin position="1"/>
        <end position="271"/>
    </location>
</feature>
<dbReference type="VEuPathDB" id="CryptoDB:Cvel_10052"/>
<feature type="compositionally biased region" description="Basic and acidic residues" evidence="1">
    <location>
        <begin position="31"/>
        <end position="41"/>
    </location>
</feature>
<evidence type="ECO:0000313" key="2">
    <source>
        <dbReference type="EMBL" id="CEM50524.1"/>
    </source>
</evidence>
<dbReference type="AlphaFoldDB" id="A0A0G4I0W5"/>
<dbReference type="PANTHER" id="PTHR14326:SF44">
    <property type="entry name" value="TARGETING PROTEIN FOR XKLP2"/>
    <property type="match status" value="1"/>
</dbReference>
<accession>A0A0G4I0W5</accession>
<feature type="compositionally biased region" description="Basic and acidic residues" evidence="1">
    <location>
        <begin position="68"/>
        <end position="91"/>
    </location>
</feature>
<feature type="compositionally biased region" description="Low complexity" evidence="1">
    <location>
        <begin position="386"/>
        <end position="400"/>
    </location>
</feature>
<feature type="compositionally biased region" description="Basic and acidic residues" evidence="1">
    <location>
        <begin position="183"/>
        <end position="194"/>
    </location>
</feature>
<reference evidence="2" key="1">
    <citation type="submission" date="2014-11" db="EMBL/GenBank/DDBJ databases">
        <authorList>
            <person name="Otto D Thomas"/>
            <person name="Naeem Raeece"/>
        </authorList>
    </citation>
    <scope>NUCLEOTIDE SEQUENCE</scope>
</reference>
<feature type="compositionally biased region" description="Basic and acidic residues" evidence="1">
    <location>
        <begin position="649"/>
        <end position="661"/>
    </location>
</feature>
<feature type="region of interest" description="Disordered" evidence="1">
    <location>
        <begin position="694"/>
        <end position="715"/>
    </location>
</feature>
<feature type="compositionally biased region" description="Basic and acidic residues" evidence="1">
    <location>
        <begin position="401"/>
        <end position="413"/>
    </location>
</feature>
<protein>
    <submittedName>
        <fullName evidence="2">Uncharacterized protein</fullName>
    </submittedName>
</protein>
<feature type="compositionally biased region" description="Polar residues" evidence="1">
    <location>
        <begin position="326"/>
        <end position="340"/>
    </location>
</feature>
<dbReference type="GO" id="GO:0005819">
    <property type="term" value="C:spindle"/>
    <property type="evidence" value="ECO:0007669"/>
    <property type="project" value="InterPro"/>
</dbReference>
<sequence length="893" mass="98322">MAEQLSPLRSAGGDAPTSGLDVTGTVKKQKHTENEDTRVMMEEEDQENVARASVVVAENDSFPRSCGKTKEEEGPKTPGREGQEEQSEDRTAPLTVCTLKRAASRSPKKEKETEGDEQENPSDSPPPVTTCKKRKSISRALQPSTDGTAHSPVGALSFDSLQSPLDPPTNGDGGQQEGDVEMEDARAEGKEGQKDGVAASEVSADDSASAQENEHPGNPPLGKSKQQHRTAALPPRPNPALPPHRKPTTETSEERELRRIQEEKAQMAKLREKNARTMARGHVPFHPAQRSLKPLTIPNEPQFRTDSRMRSRPPSECGSETEDTKPTNGGNNDNTWQPKLTQPKPFTFRTDTRGGPIQGKETGDEHATHTSLQEQLHKSFEGQLRGGPAPSAADAAAGEGCMKDRRGPQKEDVTQPEPFQFQSESRTRRALKILSSQEREEIECAKQFKAMPLNPAVLTGNGALGLPRSVARPTTEAAPPSLHLDQRSKVWGTKEAQEREKEAKALKDSQTFHARPLNEKMLHAKACPPRPAPKAPVEPKSPQLQTKKREEEKELKSEQASETRSEAASEKWHALRVPDYSNDPLHFYQDRQKLKHLKGLGSGTGGDTIHSFASSFQGGEGDALSVSEAGTARSISSEVREFRLATELRGKDKTARARAEREEEERAEAEKRQFRARPAPASLELSMEEAAALAHAHHAPLKDKKPTNPQPFTLLSDCRGHLSELREKDEREREEFERLANTHFVARPFVDVHPPAPPKKTATERAPLKQEPFDLASDKRPAAWVEIEERRRKREEEEKMEVEKMKATVEEAAARERERALQMASSFKARPAPLPVEPPAPVKCTKPPTEPKAPQFRTDARGKLPRVGEKTPGGAGLSSSSSSSLASGKTKKK</sequence>
<feature type="region of interest" description="Disordered" evidence="1">
    <location>
        <begin position="611"/>
        <end position="632"/>
    </location>
</feature>
<gene>
    <name evidence="2" type="ORF">Cvel_10052</name>
</gene>
<feature type="compositionally biased region" description="Basic and acidic residues" evidence="1">
    <location>
        <begin position="495"/>
        <end position="507"/>
    </location>
</feature>
<dbReference type="PANTHER" id="PTHR14326">
    <property type="entry name" value="TARGETING PROTEIN FOR XKLP2"/>
    <property type="match status" value="1"/>
</dbReference>
<feature type="compositionally biased region" description="Pro residues" evidence="1">
    <location>
        <begin position="832"/>
        <end position="841"/>
    </location>
</feature>
<dbReference type="GO" id="GO:0005874">
    <property type="term" value="C:microtubule"/>
    <property type="evidence" value="ECO:0007669"/>
    <property type="project" value="InterPro"/>
</dbReference>
<dbReference type="InterPro" id="IPR009675">
    <property type="entry name" value="TPX2_fam"/>
</dbReference>
<feature type="region of interest" description="Disordered" evidence="1">
    <location>
        <begin position="748"/>
        <end position="893"/>
    </location>
</feature>
<proteinExistence type="predicted"/>
<name>A0A0G4I0W5_9ALVE</name>
<feature type="compositionally biased region" description="Basic and acidic residues" evidence="1">
    <location>
        <begin position="858"/>
        <end position="869"/>
    </location>
</feature>
<feature type="region of interest" description="Disordered" evidence="1">
    <location>
        <begin position="472"/>
        <end position="576"/>
    </location>
</feature>
<feature type="compositionally biased region" description="Basic and acidic residues" evidence="1">
    <location>
        <begin position="761"/>
        <end position="820"/>
    </location>
</feature>
<feature type="compositionally biased region" description="Low complexity" evidence="1">
    <location>
        <begin position="197"/>
        <end position="210"/>
    </location>
</feature>
<feature type="region of interest" description="Disordered" evidence="1">
    <location>
        <begin position="649"/>
        <end position="681"/>
    </location>
</feature>
<evidence type="ECO:0000256" key="1">
    <source>
        <dbReference type="SAM" id="MobiDB-lite"/>
    </source>
</evidence>
<feature type="region of interest" description="Disordered" evidence="1">
    <location>
        <begin position="284"/>
        <end position="427"/>
    </location>
</feature>
<dbReference type="GO" id="GO:0060236">
    <property type="term" value="P:regulation of mitotic spindle organization"/>
    <property type="evidence" value="ECO:0007669"/>
    <property type="project" value="InterPro"/>
</dbReference>
<feature type="compositionally biased region" description="Polar residues" evidence="1">
    <location>
        <begin position="139"/>
        <end position="148"/>
    </location>
</feature>
<feature type="compositionally biased region" description="Basic and acidic residues" evidence="1">
    <location>
        <begin position="252"/>
        <end position="271"/>
    </location>
</feature>